<accession>A0ABP8Z417</accession>
<keyword evidence="3" id="KW-1185">Reference proteome</keyword>
<sequence length="230" mass="25165">MTTIALVDRGPSITEVRRRLQRSPLAFDLVDDPAQTDLVVTDQPAPVPNFLTVAAAATPDVFYCRPASVDYVVAALTEAHLVGAHGVRVRPSVQARPDRAPRPHWWRRAFRPLVHFDATHFDWSGVEDVEAGVFDDEAHVVLDDAEFTARLRARGRTDGAEGRFRWAGILYGAAARAAAPDGRGRVQVRIRDGAPVDARLTDLTPWGTVRIAGVGAPPWSPDTEPARLSR</sequence>
<dbReference type="EMBL" id="BAABIE010000005">
    <property type="protein sequence ID" value="GAA4745801.1"/>
    <property type="molecule type" value="Genomic_DNA"/>
</dbReference>
<evidence type="ECO:0000313" key="2">
    <source>
        <dbReference type="EMBL" id="GAA4745801.1"/>
    </source>
</evidence>
<organism evidence="2 3">
    <name type="scientific">Gordonia alkaliphila</name>
    <dbReference type="NCBI Taxonomy" id="1053547"/>
    <lineage>
        <taxon>Bacteria</taxon>
        <taxon>Bacillati</taxon>
        <taxon>Actinomycetota</taxon>
        <taxon>Actinomycetes</taxon>
        <taxon>Mycobacteriales</taxon>
        <taxon>Gordoniaceae</taxon>
        <taxon>Gordonia</taxon>
    </lineage>
</organism>
<dbReference type="RefSeq" id="WP_345312912.1">
    <property type="nucleotide sequence ID" value="NZ_BAABIE010000005.1"/>
</dbReference>
<evidence type="ECO:0000259" key="1">
    <source>
        <dbReference type="Pfam" id="PF16170"/>
    </source>
</evidence>
<dbReference type="InterPro" id="IPR032371">
    <property type="entry name" value="DUF4873"/>
</dbReference>
<name>A0ABP8Z417_9ACTN</name>
<evidence type="ECO:0000313" key="3">
    <source>
        <dbReference type="Proteomes" id="UP001500822"/>
    </source>
</evidence>
<dbReference type="Proteomes" id="UP001500822">
    <property type="component" value="Unassembled WGS sequence"/>
</dbReference>
<gene>
    <name evidence="2" type="ORF">GCM10023217_13860</name>
</gene>
<reference evidence="3" key="1">
    <citation type="journal article" date="2019" name="Int. J. Syst. Evol. Microbiol.">
        <title>The Global Catalogue of Microorganisms (GCM) 10K type strain sequencing project: providing services to taxonomists for standard genome sequencing and annotation.</title>
        <authorList>
            <consortium name="The Broad Institute Genomics Platform"/>
            <consortium name="The Broad Institute Genome Sequencing Center for Infectious Disease"/>
            <person name="Wu L."/>
            <person name="Ma J."/>
        </authorList>
    </citation>
    <scope>NUCLEOTIDE SEQUENCE [LARGE SCALE GENOMIC DNA]</scope>
    <source>
        <strain evidence="3">JCM 18077</strain>
    </source>
</reference>
<proteinExistence type="predicted"/>
<comment type="caution">
    <text evidence="2">The sequence shown here is derived from an EMBL/GenBank/DDBJ whole genome shotgun (WGS) entry which is preliminary data.</text>
</comment>
<dbReference type="Pfam" id="PF16170">
    <property type="entry name" value="DUF4873"/>
    <property type="match status" value="1"/>
</dbReference>
<protein>
    <recommendedName>
        <fullName evidence="1">DUF4873 domain-containing protein</fullName>
    </recommendedName>
</protein>
<feature type="domain" description="DUF4873" evidence="1">
    <location>
        <begin position="134"/>
        <end position="219"/>
    </location>
</feature>